<sequence length="69" mass="7070">MSAAQWALWLVMIVAVVATVGGAAVTGWERFRGYTPCSRSDRAQWCALAGAGVLSVTAGVSAASGVSPW</sequence>
<gene>
    <name evidence="2" type="ORF">I3517_00700</name>
</gene>
<reference evidence="2 3" key="1">
    <citation type="submission" date="2020-12" db="EMBL/GenBank/DDBJ databases">
        <title>Draft genome sequence of furan degrading bacterial strain FUR100.</title>
        <authorList>
            <person name="Woiski C."/>
        </authorList>
    </citation>
    <scope>NUCLEOTIDE SEQUENCE [LARGE SCALE GENOMIC DNA]</scope>
    <source>
        <strain evidence="2 3">FUR100</strain>
    </source>
</reference>
<proteinExistence type="predicted"/>
<organism evidence="2 3">
    <name type="scientific">Rhodococcus erythropolis</name>
    <name type="common">Arthrobacter picolinophilus</name>
    <dbReference type="NCBI Taxonomy" id="1833"/>
    <lineage>
        <taxon>Bacteria</taxon>
        <taxon>Bacillati</taxon>
        <taxon>Actinomycetota</taxon>
        <taxon>Actinomycetes</taxon>
        <taxon>Mycobacteriales</taxon>
        <taxon>Nocardiaceae</taxon>
        <taxon>Rhodococcus</taxon>
        <taxon>Rhodococcus erythropolis group</taxon>
    </lineage>
</organism>
<dbReference type="RefSeq" id="WP_138874162.1">
    <property type="nucleotide sequence ID" value="NZ_JAECSB010000010.1"/>
</dbReference>
<protein>
    <submittedName>
        <fullName evidence="2">Uncharacterized protein</fullName>
    </submittedName>
</protein>
<feature type="transmembrane region" description="Helical" evidence="1">
    <location>
        <begin position="6"/>
        <end position="25"/>
    </location>
</feature>
<evidence type="ECO:0000256" key="1">
    <source>
        <dbReference type="SAM" id="Phobius"/>
    </source>
</evidence>
<dbReference type="AlphaFoldDB" id="A0A8I1D4Q2"/>
<dbReference type="Proteomes" id="UP000627573">
    <property type="component" value="Unassembled WGS sequence"/>
</dbReference>
<feature type="transmembrane region" description="Helical" evidence="1">
    <location>
        <begin position="45"/>
        <end position="66"/>
    </location>
</feature>
<evidence type="ECO:0000313" key="3">
    <source>
        <dbReference type="Proteomes" id="UP000627573"/>
    </source>
</evidence>
<evidence type="ECO:0000313" key="2">
    <source>
        <dbReference type="EMBL" id="MBH5141136.1"/>
    </source>
</evidence>
<keyword evidence="3" id="KW-1185">Reference proteome</keyword>
<comment type="caution">
    <text evidence="2">The sequence shown here is derived from an EMBL/GenBank/DDBJ whole genome shotgun (WGS) entry which is preliminary data.</text>
</comment>
<keyword evidence="1" id="KW-0472">Membrane</keyword>
<keyword evidence="1" id="KW-1133">Transmembrane helix</keyword>
<accession>A0A8I1D4Q2</accession>
<keyword evidence="1" id="KW-0812">Transmembrane</keyword>
<name>A0A8I1D4Q2_RHOER</name>
<dbReference type="EMBL" id="JAECSB010000010">
    <property type="protein sequence ID" value="MBH5141136.1"/>
    <property type="molecule type" value="Genomic_DNA"/>
</dbReference>